<evidence type="ECO:0000313" key="9">
    <source>
        <dbReference type="Proteomes" id="UP001153076"/>
    </source>
</evidence>
<organism evidence="8 9">
    <name type="scientific">Carnegiea gigantea</name>
    <dbReference type="NCBI Taxonomy" id="171969"/>
    <lineage>
        <taxon>Eukaryota</taxon>
        <taxon>Viridiplantae</taxon>
        <taxon>Streptophyta</taxon>
        <taxon>Embryophyta</taxon>
        <taxon>Tracheophyta</taxon>
        <taxon>Spermatophyta</taxon>
        <taxon>Magnoliopsida</taxon>
        <taxon>eudicotyledons</taxon>
        <taxon>Gunneridae</taxon>
        <taxon>Pentapetalae</taxon>
        <taxon>Caryophyllales</taxon>
        <taxon>Cactineae</taxon>
        <taxon>Cactaceae</taxon>
        <taxon>Cactoideae</taxon>
        <taxon>Echinocereeae</taxon>
        <taxon>Carnegiea</taxon>
    </lineage>
</organism>
<evidence type="ECO:0000313" key="8">
    <source>
        <dbReference type="EMBL" id="KAJ8450838.1"/>
    </source>
</evidence>
<comment type="subcellular location">
    <subcellularLocation>
        <location evidence="1">Nucleus</location>
    </subcellularLocation>
</comment>
<dbReference type="PROSITE" id="PS50863">
    <property type="entry name" value="B3"/>
    <property type="match status" value="2"/>
</dbReference>
<dbReference type="CDD" id="cd10017">
    <property type="entry name" value="B3_DNA"/>
    <property type="match status" value="1"/>
</dbReference>
<dbReference type="AlphaFoldDB" id="A0A9Q1QPW0"/>
<evidence type="ECO:0000259" key="7">
    <source>
        <dbReference type="PROSITE" id="PS50863"/>
    </source>
</evidence>
<reference evidence="8" key="1">
    <citation type="submission" date="2022-04" db="EMBL/GenBank/DDBJ databases">
        <title>Carnegiea gigantea Genome sequencing and assembly v2.</title>
        <authorList>
            <person name="Copetti D."/>
            <person name="Sanderson M.J."/>
            <person name="Burquez A."/>
            <person name="Wojciechowski M.F."/>
        </authorList>
    </citation>
    <scope>NUCLEOTIDE SEQUENCE</scope>
    <source>
        <strain evidence="8">SGP5-SGP5p</strain>
        <tissue evidence="8">Aerial part</tissue>
    </source>
</reference>
<dbReference type="GO" id="GO:0005634">
    <property type="term" value="C:nucleus"/>
    <property type="evidence" value="ECO:0007669"/>
    <property type="project" value="UniProtKB-SubCell"/>
</dbReference>
<dbReference type="SMART" id="SM01019">
    <property type="entry name" value="B3"/>
    <property type="match status" value="2"/>
</dbReference>
<dbReference type="EMBL" id="JAKOGI010000012">
    <property type="protein sequence ID" value="KAJ8450838.1"/>
    <property type="molecule type" value="Genomic_DNA"/>
</dbReference>
<dbReference type="SUPFAM" id="SSF101936">
    <property type="entry name" value="DNA-binding pseudobarrel domain"/>
    <property type="match status" value="2"/>
</dbReference>
<name>A0A9Q1QPW0_9CARY</name>
<dbReference type="GO" id="GO:0003677">
    <property type="term" value="F:DNA binding"/>
    <property type="evidence" value="ECO:0007669"/>
    <property type="project" value="UniProtKB-KW"/>
</dbReference>
<dbReference type="PANTHER" id="PTHR31920:SF135">
    <property type="entry name" value="B3 DOMAIN-CONTAINING PROTEIN OS03G0621600-RELATED"/>
    <property type="match status" value="1"/>
</dbReference>
<accession>A0A9Q1QPW0</accession>
<evidence type="ECO:0000256" key="3">
    <source>
        <dbReference type="ARBA" id="ARBA00023125"/>
    </source>
</evidence>
<proteinExistence type="predicted"/>
<feature type="region of interest" description="Disordered" evidence="6">
    <location>
        <begin position="115"/>
        <end position="150"/>
    </location>
</feature>
<dbReference type="InterPro" id="IPR015300">
    <property type="entry name" value="DNA-bd_pseudobarrel_sf"/>
</dbReference>
<dbReference type="Gene3D" id="2.40.330.10">
    <property type="entry name" value="DNA-binding pseudobarrel domain"/>
    <property type="match status" value="2"/>
</dbReference>
<protein>
    <recommendedName>
        <fullName evidence="7">TF-B3 domain-containing protein</fullName>
    </recommendedName>
</protein>
<keyword evidence="3" id="KW-0238">DNA-binding</keyword>
<comment type="caution">
    <text evidence="8">The sequence shown here is derived from an EMBL/GenBank/DDBJ whole genome shotgun (WGS) entry which is preliminary data.</text>
</comment>
<evidence type="ECO:0000256" key="4">
    <source>
        <dbReference type="ARBA" id="ARBA00023163"/>
    </source>
</evidence>
<dbReference type="Pfam" id="PF02362">
    <property type="entry name" value="B3"/>
    <property type="match status" value="1"/>
</dbReference>
<keyword evidence="5" id="KW-0539">Nucleus</keyword>
<feature type="domain" description="TF-B3" evidence="7">
    <location>
        <begin position="180"/>
        <end position="277"/>
    </location>
</feature>
<dbReference type="InterPro" id="IPR050655">
    <property type="entry name" value="Plant_B3_domain"/>
</dbReference>
<keyword evidence="4" id="KW-0804">Transcription</keyword>
<dbReference type="InterPro" id="IPR003340">
    <property type="entry name" value="B3_DNA-bd"/>
</dbReference>
<evidence type="ECO:0000256" key="5">
    <source>
        <dbReference type="ARBA" id="ARBA00023242"/>
    </source>
</evidence>
<dbReference type="PANTHER" id="PTHR31920">
    <property type="entry name" value="B3 DOMAIN-CONTAINING"/>
    <property type="match status" value="1"/>
</dbReference>
<dbReference type="OrthoDB" id="1094641at2759"/>
<evidence type="ECO:0000256" key="1">
    <source>
        <dbReference type="ARBA" id="ARBA00004123"/>
    </source>
</evidence>
<keyword evidence="9" id="KW-1185">Reference proteome</keyword>
<gene>
    <name evidence="8" type="ORF">Cgig2_032463</name>
</gene>
<evidence type="ECO:0000256" key="6">
    <source>
        <dbReference type="SAM" id="MobiDB-lite"/>
    </source>
</evidence>
<sequence length="285" mass="33328">MRFFIFFGNYIFHLFEYAKRIPDAFLQCLDHKIPEKVILRHHCGSHWPVEVLETEEGVFFRKDWPKLVAEYSLQVGDFLVFKYNGDHVFDLLVLGNTGCEKEQIGVSLSNRHTMQEGNDLQAGENEEKEETAAYEMRDRENARSASRSRKFQGRGENYSVVGYDAEKLPEGIEEFLPSKNPYFITRLRRTRDAELAIPNEIRDGLKFSDSIQFQDPEGRLWKGKIDTWRDGRVWVKHGWKKLCKWNKVSANDTLICEFLPSRKSTCEIIRVQIICSKKLKHQTAS</sequence>
<evidence type="ECO:0000256" key="2">
    <source>
        <dbReference type="ARBA" id="ARBA00023015"/>
    </source>
</evidence>
<feature type="domain" description="TF-B3" evidence="7">
    <location>
        <begin position="4"/>
        <end position="97"/>
    </location>
</feature>
<dbReference type="Proteomes" id="UP001153076">
    <property type="component" value="Unassembled WGS sequence"/>
</dbReference>
<keyword evidence="2" id="KW-0805">Transcription regulation</keyword>